<dbReference type="GeneID" id="71926846"/>
<dbReference type="Gene3D" id="2.30.30.100">
    <property type="match status" value="1"/>
</dbReference>
<dbReference type="InterPro" id="IPR008988">
    <property type="entry name" value="Transcriptional_repressor_C"/>
</dbReference>
<dbReference type="HAMAP" id="MF_00978">
    <property type="entry name" value="Bifunct_BirA"/>
    <property type="match status" value="1"/>
</dbReference>
<dbReference type="InterPro" id="IPR030855">
    <property type="entry name" value="Bifunct_BirA"/>
</dbReference>
<dbReference type="GO" id="GO:0005524">
    <property type="term" value="F:ATP binding"/>
    <property type="evidence" value="ECO:0007669"/>
    <property type="project" value="UniProtKB-KW"/>
</dbReference>
<dbReference type="InterPro" id="IPR003142">
    <property type="entry name" value="BPL_C"/>
</dbReference>
<feature type="domain" description="BPL/LPL catalytic" evidence="4">
    <location>
        <begin position="64"/>
        <end position="249"/>
    </location>
</feature>
<dbReference type="InterPro" id="IPR004408">
    <property type="entry name" value="Biotin_CoA_COase_ligase"/>
</dbReference>
<dbReference type="InterPro" id="IPR004143">
    <property type="entry name" value="BPL_LPL_catalytic"/>
</dbReference>
<dbReference type="InterPro" id="IPR036390">
    <property type="entry name" value="WH_DNA-bd_sf"/>
</dbReference>
<evidence type="ECO:0000259" key="4">
    <source>
        <dbReference type="PROSITE" id="PS51733"/>
    </source>
</evidence>
<dbReference type="Proteomes" id="UP000831768">
    <property type="component" value="Chromosome"/>
</dbReference>
<dbReference type="PANTHER" id="PTHR12835:SF5">
    <property type="entry name" value="BIOTIN--PROTEIN LIGASE"/>
    <property type="match status" value="1"/>
</dbReference>
<evidence type="ECO:0000313" key="6">
    <source>
        <dbReference type="Proteomes" id="UP000831768"/>
    </source>
</evidence>
<dbReference type="GO" id="GO:0006355">
    <property type="term" value="P:regulation of DNA-templated transcription"/>
    <property type="evidence" value="ECO:0007669"/>
    <property type="project" value="InterPro"/>
</dbReference>
<dbReference type="AlphaFoldDB" id="A0A8U0A5Q9"/>
<dbReference type="GO" id="GO:0004077">
    <property type="term" value="F:biotin--[biotin carboxyl-carrier protein] ligase activity"/>
    <property type="evidence" value="ECO:0007669"/>
    <property type="project" value="UniProtKB-EC"/>
</dbReference>
<evidence type="ECO:0000256" key="1">
    <source>
        <dbReference type="ARBA" id="ARBA00022598"/>
    </source>
</evidence>
<name>A0A8U0A5Q9_9EURY</name>
<keyword evidence="1 5" id="KW-0436">Ligase</keyword>
<evidence type="ECO:0000313" key="5">
    <source>
        <dbReference type="EMBL" id="UPM43293.1"/>
    </source>
</evidence>
<evidence type="ECO:0000256" key="2">
    <source>
        <dbReference type="ARBA" id="ARBA00022741"/>
    </source>
</evidence>
<dbReference type="PANTHER" id="PTHR12835">
    <property type="entry name" value="BIOTIN PROTEIN LIGASE"/>
    <property type="match status" value="1"/>
</dbReference>
<dbReference type="RefSeq" id="WP_247993960.1">
    <property type="nucleotide sequence ID" value="NZ_CP096019.1"/>
</dbReference>
<keyword evidence="2" id="KW-0547">Nucleotide-binding</keyword>
<dbReference type="SUPFAM" id="SSF50037">
    <property type="entry name" value="C-terminal domain of transcriptional repressors"/>
    <property type="match status" value="1"/>
</dbReference>
<dbReference type="PROSITE" id="PS51733">
    <property type="entry name" value="BPL_LPL_CATALYTIC"/>
    <property type="match status" value="1"/>
</dbReference>
<dbReference type="CDD" id="cd16442">
    <property type="entry name" value="BPL"/>
    <property type="match status" value="1"/>
</dbReference>
<dbReference type="EC" id="6.3.4.15" evidence="5"/>
<protein>
    <submittedName>
        <fullName evidence="5">Biotin--[acetyl-CoA-carboxylase] ligase</fullName>
        <ecNumber evidence="5">6.3.4.15</ecNumber>
    </submittedName>
</protein>
<proteinExistence type="inferred from homology"/>
<dbReference type="SUPFAM" id="SSF46785">
    <property type="entry name" value="Winged helix' DNA-binding domain"/>
    <property type="match status" value="1"/>
</dbReference>
<dbReference type="InterPro" id="IPR013196">
    <property type="entry name" value="HTH_11"/>
</dbReference>
<keyword evidence="3" id="KW-0067">ATP-binding</keyword>
<dbReference type="InterPro" id="IPR036388">
    <property type="entry name" value="WH-like_DNA-bd_sf"/>
</dbReference>
<evidence type="ECO:0000256" key="3">
    <source>
        <dbReference type="ARBA" id="ARBA00022840"/>
    </source>
</evidence>
<dbReference type="Pfam" id="PF02237">
    <property type="entry name" value="BPL_C"/>
    <property type="match status" value="1"/>
</dbReference>
<organism evidence="5 6">
    <name type="scientific">Halocatena salina</name>
    <dbReference type="NCBI Taxonomy" id="2934340"/>
    <lineage>
        <taxon>Archaea</taxon>
        <taxon>Methanobacteriati</taxon>
        <taxon>Methanobacteriota</taxon>
        <taxon>Stenosarchaea group</taxon>
        <taxon>Halobacteria</taxon>
        <taxon>Halobacteriales</taxon>
        <taxon>Natronomonadaceae</taxon>
        <taxon>Halocatena</taxon>
    </lineage>
</organism>
<gene>
    <name evidence="5" type="ORF">MW046_02325</name>
</gene>
<dbReference type="Gene3D" id="1.10.10.10">
    <property type="entry name" value="Winged helix-like DNA-binding domain superfamily/Winged helix DNA-binding domain"/>
    <property type="match status" value="1"/>
</dbReference>
<dbReference type="Gene3D" id="3.30.930.10">
    <property type="entry name" value="Bira Bifunctional Protein, Domain 2"/>
    <property type="match status" value="1"/>
</dbReference>
<dbReference type="EMBL" id="CP096019">
    <property type="protein sequence ID" value="UPM43293.1"/>
    <property type="molecule type" value="Genomic_DNA"/>
</dbReference>
<keyword evidence="6" id="KW-1185">Reference proteome</keyword>
<sequence length="314" mass="33951">MTHPRHRIARALADSDGSVSGPTLAEELSVSRTAVWKQIEGLREEGFEIESDESGYRLIGVPERGSTALALGLDAPFEVEYHETIDSTNRRARELAESGATDTVIVADAQTAGRGRLDRSWESPPGGVYVSILCRPDRPPAEAPLYTLAGAVATTHAVRETGLDARIKWPNDVLLVDDDSENKIAGILTEMQGETDRIAWLAVGIGVNMDDPGIEGATGLRAALDDHVPLRTFVHHLLESFDALRKQESESILARWREAAATLGQHVRVETPDGVVVGRAVDVEPPGALVVETDDETVSLHAGDCEHLRCAQLH</sequence>
<dbReference type="GO" id="GO:0005737">
    <property type="term" value="C:cytoplasm"/>
    <property type="evidence" value="ECO:0007669"/>
    <property type="project" value="TreeGrafter"/>
</dbReference>
<reference evidence="5" key="1">
    <citation type="submission" date="2022-04" db="EMBL/GenBank/DDBJ databases">
        <title>Halocatena sp. nov., isolated from a salt lake.</title>
        <authorList>
            <person name="Cui H.-L."/>
        </authorList>
    </citation>
    <scope>NUCLEOTIDE SEQUENCE</scope>
    <source>
        <strain evidence="5">AD-1</strain>
    </source>
</reference>
<dbReference type="SUPFAM" id="SSF55681">
    <property type="entry name" value="Class II aaRS and biotin synthetases"/>
    <property type="match status" value="1"/>
</dbReference>
<accession>A0A8U0A5Q9</accession>
<dbReference type="Pfam" id="PF08279">
    <property type="entry name" value="HTH_11"/>
    <property type="match status" value="1"/>
</dbReference>
<dbReference type="NCBIfam" id="TIGR00121">
    <property type="entry name" value="birA_ligase"/>
    <property type="match status" value="1"/>
</dbReference>
<dbReference type="Pfam" id="PF03099">
    <property type="entry name" value="BPL_LplA_LipB"/>
    <property type="match status" value="1"/>
</dbReference>
<dbReference type="InterPro" id="IPR045864">
    <property type="entry name" value="aa-tRNA-synth_II/BPL/LPL"/>
</dbReference>
<dbReference type="KEGG" id="haad:MW046_02325"/>